<keyword evidence="4" id="KW-1185">Reference proteome</keyword>
<dbReference type="AlphaFoldDB" id="A0A7W7KB75"/>
<evidence type="ECO:0000313" key="3">
    <source>
        <dbReference type="EMBL" id="MBB4859586.1"/>
    </source>
</evidence>
<dbReference type="EMBL" id="JACHLR010000012">
    <property type="protein sequence ID" value="MBB4859586.1"/>
    <property type="molecule type" value="Genomic_DNA"/>
</dbReference>
<gene>
    <name evidence="3" type="ORF">HNO88_002915</name>
</gene>
<dbReference type="Proteomes" id="UP000555448">
    <property type="component" value="Unassembled WGS sequence"/>
</dbReference>
<reference evidence="3 4" key="1">
    <citation type="submission" date="2020-08" db="EMBL/GenBank/DDBJ databases">
        <title>Functional genomics of gut bacteria from endangered species of beetles.</title>
        <authorList>
            <person name="Carlos-Shanley C."/>
        </authorList>
    </citation>
    <scope>NUCLEOTIDE SEQUENCE [LARGE SCALE GENOMIC DNA]</scope>
    <source>
        <strain evidence="3 4">S00245</strain>
    </source>
</reference>
<comment type="caution">
    <text evidence="3">The sequence shown here is derived from an EMBL/GenBank/DDBJ whole genome shotgun (WGS) entry which is preliminary data.</text>
</comment>
<feature type="compositionally biased region" description="Low complexity" evidence="1">
    <location>
        <begin position="67"/>
        <end position="78"/>
    </location>
</feature>
<sequence>MEVRNGEVHVDSVEARAGSKNNVVRYILAISLALVVIAFTIIVLTGTMTSNQTNNGTDDSARAKAEQQATTQQSGPQQ</sequence>
<feature type="compositionally biased region" description="Polar residues" evidence="1">
    <location>
        <begin position="49"/>
        <end position="58"/>
    </location>
</feature>
<feature type="region of interest" description="Disordered" evidence="1">
    <location>
        <begin position="49"/>
        <end position="78"/>
    </location>
</feature>
<keyword evidence="2" id="KW-0472">Membrane</keyword>
<feature type="transmembrane region" description="Helical" evidence="2">
    <location>
        <begin position="23"/>
        <end position="44"/>
    </location>
</feature>
<evidence type="ECO:0000256" key="1">
    <source>
        <dbReference type="SAM" id="MobiDB-lite"/>
    </source>
</evidence>
<evidence type="ECO:0000313" key="4">
    <source>
        <dbReference type="Proteomes" id="UP000555448"/>
    </source>
</evidence>
<accession>A0A7W7KB75</accession>
<keyword evidence="2" id="KW-0812">Transmembrane</keyword>
<dbReference type="RefSeq" id="WP_246381792.1">
    <property type="nucleotide sequence ID" value="NZ_JACHLR010000012.1"/>
</dbReference>
<protein>
    <submittedName>
        <fullName evidence="3">Sensor domain CHASE-containing protein</fullName>
    </submittedName>
</protein>
<proteinExistence type="predicted"/>
<keyword evidence="2" id="KW-1133">Transmembrane helix</keyword>
<organism evidence="3 4">
    <name type="scientific">Novosphingobium chloroacetimidivorans</name>
    <dbReference type="NCBI Taxonomy" id="1428314"/>
    <lineage>
        <taxon>Bacteria</taxon>
        <taxon>Pseudomonadati</taxon>
        <taxon>Pseudomonadota</taxon>
        <taxon>Alphaproteobacteria</taxon>
        <taxon>Sphingomonadales</taxon>
        <taxon>Sphingomonadaceae</taxon>
        <taxon>Novosphingobium</taxon>
    </lineage>
</organism>
<evidence type="ECO:0000256" key="2">
    <source>
        <dbReference type="SAM" id="Phobius"/>
    </source>
</evidence>
<name>A0A7W7KB75_9SPHN</name>